<dbReference type="AlphaFoldDB" id="A0A7J0DMD6"/>
<dbReference type="EMBL" id="BJWL01000303">
    <property type="protein sequence ID" value="GFS38215.1"/>
    <property type="molecule type" value="Genomic_DNA"/>
</dbReference>
<gene>
    <name evidence="1" type="ORF">Acr_00g0056270</name>
</gene>
<proteinExistence type="predicted"/>
<reference evidence="2" key="1">
    <citation type="submission" date="2019-07" db="EMBL/GenBank/DDBJ databases">
        <title>De Novo Assembly of kiwifruit Actinidia rufa.</title>
        <authorList>
            <person name="Sugita-Konishi S."/>
            <person name="Sato K."/>
            <person name="Mori E."/>
            <person name="Abe Y."/>
            <person name="Kisaki G."/>
            <person name="Hamano K."/>
            <person name="Suezawa K."/>
            <person name="Otani M."/>
            <person name="Fukuda T."/>
            <person name="Manabe T."/>
            <person name="Gomi K."/>
            <person name="Tabuchi M."/>
            <person name="Akimitsu K."/>
            <person name="Kataoka I."/>
        </authorList>
    </citation>
    <scope>NUCLEOTIDE SEQUENCE [LARGE SCALE GENOMIC DNA]</scope>
    <source>
        <strain evidence="2">cv. Fuchu</strain>
    </source>
</reference>
<dbReference type="Proteomes" id="UP000585474">
    <property type="component" value="Unassembled WGS sequence"/>
</dbReference>
<dbReference type="OrthoDB" id="1931432at2759"/>
<name>A0A7J0DMD6_9ERIC</name>
<comment type="caution">
    <text evidence="1">The sequence shown here is derived from an EMBL/GenBank/DDBJ whole genome shotgun (WGS) entry which is preliminary data.</text>
</comment>
<accession>A0A7J0DMD6</accession>
<sequence>MQHEKLIEAASKRVQFDQGLVDYIMDLLHASGSCVDYDLPVFCVHCGLLDVDSSVVEDDLLFEMDSLEASLEMKGCGGEGGDGQWPNGRIGAESQLQNAYSLIFSLLLTEEPIQEPEDKTMEVIFWEAEHGTCGGSEEEEDDEASIDWEDRLFFPPGEKTIDISKHIRDLVHVEIIIDALCDPLCKGLCFKCGSNLNTTTCNCSEREMEERGYGPLRGLREQMPKN</sequence>
<dbReference type="PANTHER" id="PTHR34374:SF1">
    <property type="entry name" value="LARGE RIBOSOMAL RNA SUBUNIT ACCUMULATION PROTEIN YCED HOMOLOG 1, CHLOROPLASTIC"/>
    <property type="match status" value="1"/>
</dbReference>
<dbReference type="PANTHER" id="PTHR34374">
    <property type="entry name" value="LARGE RIBOSOMAL RNA SUBUNIT ACCUMULATION PROTEIN YCED HOMOLOG 1, CHLOROPLASTIC"/>
    <property type="match status" value="1"/>
</dbReference>
<keyword evidence="2" id="KW-1185">Reference proteome</keyword>
<dbReference type="Pfam" id="PF02620">
    <property type="entry name" value="YceD"/>
    <property type="match status" value="1"/>
</dbReference>
<dbReference type="InterPro" id="IPR003772">
    <property type="entry name" value="YceD"/>
</dbReference>
<protein>
    <submittedName>
        <fullName evidence="1">BTB/POZ domain protein, putative</fullName>
    </submittedName>
</protein>
<evidence type="ECO:0000313" key="2">
    <source>
        <dbReference type="Proteomes" id="UP000585474"/>
    </source>
</evidence>
<organism evidence="1 2">
    <name type="scientific">Actinidia rufa</name>
    <dbReference type="NCBI Taxonomy" id="165716"/>
    <lineage>
        <taxon>Eukaryota</taxon>
        <taxon>Viridiplantae</taxon>
        <taxon>Streptophyta</taxon>
        <taxon>Embryophyta</taxon>
        <taxon>Tracheophyta</taxon>
        <taxon>Spermatophyta</taxon>
        <taxon>Magnoliopsida</taxon>
        <taxon>eudicotyledons</taxon>
        <taxon>Gunneridae</taxon>
        <taxon>Pentapetalae</taxon>
        <taxon>asterids</taxon>
        <taxon>Ericales</taxon>
        <taxon>Actinidiaceae</taxon>
        <taxon>Actinidia</taxon>
    </lineage>
</organism>
<evidence type="ECO:0000313" key="1">
    <source>
        <dbReference type="EMBL" id="GFS38215.1"/>
    </source>
</evidence>